<reference evidence="9 10" key="1">
    <citation type="submission" date="2024-04" db="EMBL/GenBank/DDBJ databases">
        <title>Draft genome sequence of Halopseudomonas sabulinigri NBRC 116187.</title>
        <authorList>
            <person name="Miyakawa T."/>
            <person name="Kusuya Y."/>
            <person name="Miura T."/>
        </authorList>
    </citation>
    <scope>NUCLEOTIDE SEQUENCE [LARGE SCALE GENOMIC DNA]</scope>
    <source>
        <strain evidence="9 10">4NH20-0042</strain>
    </source>
</reference>
<comment type="caution">
    <text evidence="9">The sequence shown here is derived from an EMBL/GenBank/DDBJ whole genome shotgun (WGS) entry which is preliminary data.</text>
</comment>
<evidence type="ECO:0000259" key="8">
    <source>
        <dbReference type="PROSITE" id="PS51379"/>
    </source>
</evidence>
<dbReference type="PANTHER" id="PTHR30176">
    <property type="entry name" value="FERREDOXIN-TYPE PROTEIN NAPH"/>
    <property type="match status" value="1"/>
</dbReference>
<dbReference type="NCBIfam" id="TIGR02745">
    <property type="entry name" value="ccoG_rdxA_fixG"/>
    <property type="match status" value="1"/>
</dbReference>
<dbReference type="Gene3D" id="2.60.40.10">
    <property type="entry name" value="Immunoglobulins"/>
    <property type="match status" value="1"/>
</dbReference>
<keyword evidence="3" id="KW-0479">Metal-binding</keyword>
<dbReference type="PROSITE" id="PS00198">
    <property type="entry name" value="4FE4S_FER_1"/>
    <property type="match status" value="1"/>
</dbReference>
<sequence>MIAMTSQIPLKDVTARNQQPITFVPPAQTGEPIHTRSFKGFFRNLRLSGAGALILLFFGTAWLNWNGHQAVLWDLDAKQFFIFGATFWPQDFILLSAILMIAAFGLFFITVFAGRVWCGYTCPQSVWTWIFMWAEKVTEGERHQRVRLDAAPWSFNKLARRSAKHGIWLAVSLATAIAFVGYFTPVRELVSDMLQLQLGASSAFWLFFFTAATYFNAGWLREKVCLHMCPYSRFQSVMFDEHTLVVTYDSARGEARGPRKKNIDHSAAGLGDCIDCTVCVQVCPTGIDIRDGLQLDCISCGACIDACNSVMDQMDYPRGLIRYTSERALEGKPTHWLRPRLVGYAAVLLLMVGSLVWGIQTRPLIDLDISRDRSIFRENSAGDIDNLYTLKVINKSQQSRSYLVDLGEPELFKAQGLGEVTIAGGETAVLPVRVSRQHPDKHAGSQPLQFVVKDLQDTDSQVSDASTFVSPAAR</sequence>
<feature type="domain" description="4Fe-4S ferredoxin-type" evidence="8">
    <location>
        <begin position="264"/>
        <end position="292"/>
    </location>
</feature>
<keyword evidence="7" id="KW-0812">Transmembrane</keyword>
<keyword evidence="2" id="KW-0004">4Fe-4S</keyword>
<feature type="transmembrane region" description="Helical" evidence="7">
    <location>
        <begin position="45"/>
        <end position="65"/>
    </location>
</feature>
<dbReference type="InterPro" id="IPR051684">
    <property type="entry name" value="Electron_Trans/Redox"/>
</dbReference>
<keyword evidence="5" id="KW-0408">Iron</keyword>
<dbReference type="PROSITE" id="PS51379">
    <property type="entry name" value="4FE4S_FER_2"/>
    <property type="match status" value="1"/>
</dbReference>
<evidence type="ECO:0000313" key="9">
    <source>
        <dbReference type="EMBL" id="GAA6131725.1"/>
    </source>
</evidence>
<dbReference type="InterPro" id="IPR017900">
    <property type="entry name" value="4Fe4S_Fe_S_CS"/>
</dbReference>
<feature type="transmembrane region" description="Helical" evidence="7">
    <location>
        <begin position="92"/>
        <end position="113"/>
    </location>
</feature>
<dbReference type="EMBL" id="BAABWD010000002">
    <property type="protein sequence ID" value="GAA6131725.1"/>
    <property type="molecule type" value="Genomic_DNA"/>
</dbReference>
<dbReference type="SUPFAM" id="SSF54862">
    <property type="entry name" value="4Fe-4S ferredoxins"/>
    <property type="match status" value="1"/>
</dbReference>
<evidence type="ECO:0000256" key="5">
    <source>
        <dbReference type="ARBA" id="ARBA00023004"/>
    </source>
</evidence>
<dbReference type="PANTHER" id="PTHR30176:SF3">
    <property type="entry name" value="FERREDOXIN-TYPE PROTEIN NAPH"/>
    <property type="match status" value="1"/>
</dbReference>
<evidence type="ECO:0000256" key="1">
    <source>
        <dbReference type="ARBA" id="ARBA00022448"/>
    </source>
</evidence>
<dbReference type="Proteomes" id="UP001486808">
    <property type="component" value="Unassembled WGS sequence"/>
</dbReference>
<proteinExistence type="predicted"/>
<evidence type="ECO:0000256" key="7">
    <source>
        <dbReference type="SAM" id="Phobius"/>
    </source>
</evidence>
<dbReference type="InterPro" id="IPR032879">
    <property type="entry name" value="FixG_C"/>
</dbReference>
<evidence type="ECO:0000256" key="4">
    <source>
        <dbReference type="ARBA" id="ARBA00022982"/>
    </source>
</evidence>
<keyword evidence="1" id="KW-0813">Transport</keyword>
<dbReference type="Pfam" id="PF13746">
    <property type="entry name" value="Fer4_18"/>
    <property type="match status" value="1"/>
</dbReference>
<evidence type="ECO:0000256" key="3">
    <source>
        <dbReference type="ARBA" id="ARBA00022723"/>
    </source>
</evidence>
<evidence type="ECO:0000313" key="10">
    <source>
        <dbReference type="Proteomes" id="UP001486808"/>
    </source>
</evidence>
<keyword evidence="7" id="KW-1133">Transmembrane helix</keyword>
<dbReference type="Pfam" id="PF11614">
    <property type="entry name" value="FixG_C"/>
    <property type="match status" value="1"/>
</dbReference>
<gene>
    <name evidence="9" type="primary">ccoG_2</name>
    <name evidence="9" type="ORF">NBRC116187_20850</name>
</gene>
<evidence type="ECO:0000256" key="2">
    <source>
        <dbReference type="ARBA" id="ARBA00022485"/>
    </source>
</evidence>
<evidence type="ECO:0000256" key="6">
    <source>
        <dbReference type="ARBA" id="ARBA00023014"/>
    </source>
</evidence>
<keyword evidence="10" id="KW-1185">Reference proteome</keyword>
<accession>A0ABP9ZQI2</accession>
<name>A0ABP9ZQI2_9GAMM</name>
<feature type="transmembrane region" description="Helical" evidence="7">
    <location>
        <begin position="203"/>
        <end position="220"/>
    </location>
</feature>
<keyword evidence="6" id="KW-0411">Iron-sulfur</keyword>
<keyword evidence="4" id="KW-0249">Electron transport</keyword>
<feature type="transmembrane region" description="Helical" evidence="7">
    <location>
        <begin position="341"/>
        <end position="359"/>
    </location>
</feature>
<organism evidence="9 10">
    <name type="scientific">Halopseudomonas sabulinigri</name>
    <dbReference type="NCBI Taxonomy" id="472181"/>
    <lineage>
        <taxon>Bacteria</taxon>
        <taxon>Pseudomonadati</taxon>
        <taxon>Pseudomonadota</taxon>
        <taxon>Gammaproteobacteria</taxon>
        <taxon>Pseudomonadales</taxon>
        <taxon>Pseudomonadaceae</taxon>
        <taxon>Halopseudomonas</taxon>
    </lineage>
</organism>
<dbReference type="InterPro" id="IPR017896">
    <property type="entry name" value="4Fe4S_Fe-S-bd"/>
</dbReference>
<dbReference type="InterPro" id="IPR013783">
    <property type="entry name" value="Ig-like_fold"/>
</dbReference>
<keyword evidence="7" id="KW-0472">Membrane</keyword>
<feature type="transmembrane region" description="Helical" evidence="7">
    <location>
        <begin position="166"/>
        <end position="183"/>
    </location>
</feature>
<protein>
    <submittedName>
        <fullName evidence="9">Cytochrome c oxidase accessory protein CcoG</fullName>
    </submittedName>
</protein>
<dbReference type="InterPro" id="IPR014116">
    <property type="entry name" value="Cyt_c_oxidase_cbb3_FixG"/>
</dbReference>